<reference evidence="3 4" key="1">
    <citation type="submission" date="2020-02" db="EMBL/GenBank/DDBJ databases">
        <authorList>
            <person name="Ferguson B K."/>
        </authorList>
    </citation>
    <scope>NUCLEOTIDE SEQUENCE [LARGE SCALE GENOMIC DNA]</scope>
</reference>
<protein>
    <recommendedName>
        <fullName evidence="2">CCHC-type domain-containing protein</fullName>
    </recommendedName>
</protein>
<feature type="compositionally biased region" description="Basic and acidic residues" evidence="1">
    <location>
        <begin position="604"/>
        <end position="678"/>
    </location>
</feature>
<gene>
    <name evidence="3" type="ORF">TBRA_LOCUS9671</name>
</gene>
<feature type="compositionally biased region" description="Polar residues" evidence="1">
    <location>
        <begin position="272"/>
        <end position="285"/>
    </location>
</feature>
<feature type="compositionally biased region" description="Basic and acidic residues" evidence="1">
    <location>
        <begin position="302"/>
        <end position="329"/>
    </location>
</feature>
<feature type="compositionally biased region" description="Basic and acidic residues" evidence="1">
    <location>
        <begin position="733"/>
        <end position="780"/>
    </location>
</feature>
<evidence type="ECO:0000313" key="4">
    <source>
        <dbReference type="Proteomes" id="UP000479190"/>
    </source>
</evidence>
<organism evidence="3 4">
    <name type="scientific">Trichogramma brassicae</name>
    <dbReference type="NCBI Taxonomy" id="86971"/>
    <lineage>
        <taxon>Eukaryota</taxon>
        <taxon>Metazoa</taxon>
        <taxon>Ecdysozoa</taxon>
        <taxon>Arthropoda</taxon>
        <taxon>Hexapoda</taxon>
        <taxon>Insecta</taxon>
        <taxon>Pterygota</taxon>
        <taxon>Neoptera</taxon>
        <taxon>Endopterygota</taxon>
        <taxon>Hymenoptera</taxon>
        <taxon>Apocrita</taxon>
        <taxon>Proctotrupomorpha</taxon>
        <taxon>Chalcidoidea</taxon>
        <taxon>Trichogrammatidae</taxon>
        <taxon>Trichogramma</taxon>
    </lineage>
</organism>
<dbReference type="OrthoDB" id="7466780at2759"/>
<dbReference type="GO" id="GO:0008270">
    <property type="term" value="F:zinc ion binding"/>
    <property type="evidence" value="ECO:0007669"/>
    <property type="project" value="InterPro"/>
</dbReference>
<feature type="domain" description="CCHC-type" evidence="2">
    <location>
        <begin position="596"/>
        <end position="612"/>
    </location>
</feature>
<dbReference type="Gene3D" id="4.10.60.10">
    <property type="entry name" value="Zinc finger, CCHC-type"/>
    <property type="match status" value="1"/>
</dbReference>
<dbReference type="Proteomes" id="UP000479190">
    <property type="component" value="Unassembled WGS sequence"/>
</dbReference>
<keyword evidence="4" id="KW-1185">Reference proteome</keyword>
<sequence length="780" mass="89194">MATEGQAFQPFNSRRCLGKPSHLRVARRLEVYTLQHHDSLVQQINSQASCPVRSVDQIKNTVSVGWLICRRPHSLSCGSCGGPPRRHLAAEIETLRARDYKYHRIPSICGFMATSARRYSSCGSGGSNDDYPSDELNDARSDAGLPEIYNDEEPCVTVDELAKLLHDAELTTQRPTSAMSNTYVNSVPRRLNNVRFQSPPLHNARRSCSLNEIYDRPRNDLVTSSRGALNRVASLSPRVLPRHATNPFIADCQSPATLQSSRPTATITEIVPSRSNSRMSCNENTQSDRIDAISRTSTSAYRARDLESRRSITSRRNDSRDPEPNRLRDSYPPVQRNVSLNNPFAYTHYMPNSISLFNDIIKQIPKFDGTPYKLDLFSIAVEEAVEQLPLYERRILRALESKLVGKAERIASRLTNYRRASELLRDLRDKFVNKQVADKLALDLGNAAQPVDVDAREFGSDVRSLYEDAIAAYSQAPDINAIERDAAIYSLQNSVMDCFLLGLREPLQLQVRLKNPESLADAIDIAGDIENRLRYRAVAGSNVTSVGLIGVRTHLGTTKDSESERATDDRKIKCQLCKRTGHEAADCFKYKRAILKCSNCGLKGHEASTCRRPSTNDRDSRRDSRDDRDNRDSRRDDRDSRRDSRDSRRYNRDDRDDRDSRRYNRSPRRDERNYRDTSIESNSRRNYYNKNNDTRRDDDRDRYARSASPDYRNSNNYNNRNSQQSQGYRNNKSYRENVRSDSRQSNDNREPARDNRNVHFNDSRAPRVAETQDARDKNLN</sequence>
<dbReference type="SMART" id="SM00343">
    <property type="entry name" value="ZnF_C2HC"/>
    <property type="match status" value="2"/>
</dbReference>
<dbReference type="AlphaFoldDB" id="A0A6H5II75"/>
<feature type="region of interest" description="Disordered" evidence="1">
    <location>
        <begin position="604"/>
        <end position="780"/>
    </location>
</feature>
<feature type="domain" description="CCHC-type" evidence="2">
    <location>
        <begin position="573"/>
        <end position="589"/>
    </location>
</feature>
<feature type="compositionally biased region" description="Low complexity" evidence="1">
    <location>
        <begin position="711"/>
        <end position="731"/>
    </location>
</feature>
<dbReference type="GO" id="GO:0003676">
    <property type="term" value="F:nucleic acid binding"/>
    <property type="evidence" value="ECO:0007669"/>
    <property type="project" value="InterPro"/>
</dbReference>
<dbReference type="EMBL" id="CADCXV010000875">
    <property type="protein sequence ID" value="CAB0037863.1"/>
    <property type="molecule type" value="Genomic_DNA"/>
</dbReference>
<evidence type="ECO:0000259" key="2">
    <source>
        <dbReference type="SMART" id="SM00343"/>
    </source>
</evidence>
<proteinExistence type="predicted"/>
<feature type="region of interest" description="Disordered" evidence="1">
    <location>
        <begin position="272"/>
        <end position="335"/>
    </location>
</feature>
<accession>A0A6H5II75</accession>
<evidence type="ECO:0000313" key="3">
    <source>
        <dbReference type="EMBL" id="CAB0037863.1"/>
    </source>
</evidence>
<dbReference type="InterPro" id="IPR001878">
    <property type="entry name" value="Znf_CCHC"/>
</dbReference>
<evidence type="ECO:0000256" key="1">
    <source>
        <dbReference type="SAM" id="MobiDB-lite"/>
    </source>
</evidence>
<name>A0A6H5II75_9HYME</name>
<dbReference type="SUPFAM" id="SSF57756">
    <property type="entry name" value="Retrovirus zinc finger-like domains"/>
    <property type="match status" value="1"/>
</dbReference>
<feature type="compositionally biased region" description="Basic and acidic residues" evidence="1">
    <location>
        <begin position="692"/>
        <end position="704"/>
    </location>
</feature>
<dbReference type="InterPro" id="IPR036875">
    <property type="entry name" value="Znf_CCHC_sf"/>
</dbReference>